<dbReference type="STRING" id="1304281.ACM44_03535"/>
<sequence length="180" mass="20890">MRTARIFINAIRTLSFKKIVKLLKLTVPHPLFTILSFLATVKTFTIAQNHFPKTNSNSGIGNAFRHALWTSLILMYCCKISSPKKALEFCKKMTDLHEELFPNEPLEKEMDLHNNKIGMNLFMEMLPGIHRQFFETSFFVEQLLTKAKTARILKNIDEDYGNELVFLDGEENWEEIPAHL</sequence>
<protein>
    <recommendedName>
        <fullName evidence="1">DUF6973 domain-containing protein</fullName>
    </recommendedName>
</protein>
<name>A0A0J7J1I8_9FLAO</name>
<reference evidence="2 3" key="1">
    <citation type="journal article" date="2004" name="Int. J. Syst. Evol. Microbiol.">
        <title>Kaistella koreensis gen. nov., sp. nov., a novel member of the Chryseobacterium-Bergeyella-Riemerella branch.</title>
        <authorList>
            <person name="Kim M.K."/>
            <person name="Im W.T."/>
            <person name="Shin Y.K."/>
            <person name="Lim J.H."/>
            <person name="Kim S.H."/>
            <person name="Lee B.C."/>
            <person name="Park M.Y."/>
            <person name="Lee K.Y."/>
            <person name="Lee S.T."/>
        </authorList>
    </citation>
    <scope>NUCLEOTIDE SEQUENCE [LARGE SCALE GENOMIC DNA]</scope>
    <source>
        <strain evidence="2 3">CCUG 49689</strain>
    </source>
</reference>
<dbReference type="RefSeq" id="WP_048498727.1">
    <property type="nucleotide sequence ID" value="NZ_LFNG01000004.1"/>
</dbReference>
<gene>
    <name evidence="2" type="ORF">ACM44_03535</name>
</gene>
<dbReference type="AlphaFoldDB" id="A0A0J7J1I8"/>
<evidence type="ECO:0000313" key="2">
    <source>
        <dbReference type="EMBL" id="KMQ72102.1"/>
    </source>
</evidence>
<dbReference type="OrthoDB" id="1496068at2"/>
<evidence type="ECO:0000259" key="1">
    <source>
        <dbReference type="Pfam" id="PF22322"/>
    </source>
</evidence>
<keyword evidence="3" id="KW-1185">Reference proteome</keyword>
<dbReference type="Pfam" id="PF22322">
    <property type="entry name" value="DUF6973"/>
    <property type="match status" value="1"/>
</dbReference>
<feature type="domain" description="DUF6973" evidence="1">
    <location>
        <begin position="24"/>
        <end position="150"/>
    </location>
</feature>
<accession>A0A0J7J1I8</accession>
<comment type="caution">
    <text evidence="2">The sequence shown here is derived from an EMBL/GenBank/DDBJ whole genome shotgun (WGS) entry which is preliminary data.</text>
</comment>
<dbReference type="EMBL" id="LFNG01000004">
    <property type="protein sequence ID" value="KMQ72102.1"/>
    <property type="molecule type" value="Genomic_DNA"/>
</dbReference>
<dbReference type="Proteomes" id="UP000035900">
    <property type="component" value="Unassembled WGS sequence"/>
</dbReference>
<evidence type="ECO:0000313" key="3">
    <source>
        <dbReference type="Proteomes" id="UP000035900"/>
    </source>
</evidence>
<proteinExistence type="predicted"/>
<dbReference type="PATRIC" id="fig|1304281.5.peg.764"/>
<dbReference type="InterPro" id="IPR054246">
    <property type="entry name" value="DUF6973"/>
</dbReference>
<organism evidence="2 3">
    <name type="scientific">Chryseobacterium koreense CCUG 49689</name>
    <dbReference type="NCBI Taxonomy" id="1304281"/>
    <lineage>
        <taxon>Bacteria</taxon>
        <taxon>Pseudomonadati</taxon>
        <taxon>Bacteroidota</taxon>
        <taxon>Flavobacteriia</taxon>
        <taxon>Flavobacteriales</taxon>
        <taxon>Weeksellaceae</taxon>
        <taxon>Chryseobacterium group</taxon>
        <taxon>Chryseobacterium</taxon>
    </lineage>
</organism>